<evidence type="ECO:0000256" key="5">
    <source>
        <dbReference type="SAM" id="MobiDB-lite"/>
    </source>
</evidence>
<dbReference type="GO" id="GO:1990904">
    <property type="term" value="C:ribonucleoprotein complex"/>
    <property type="evidence" value="ECO:0007669"/>
    <property type="project" value="InterPro"/>
</dbReference>
<feature type="domain" description="HTH La-type RNA-binding" evidence="7">
    <location>
        <begin position="92"/>
        <end position="182"/>
    </location>
</feature>
<reference evidence="8 9" key="1">
    <citation type="submission" date="2018-05" db="EMBL/GenBank/DDBJ databases">
        <title>Draft genome sequence of Scytalidium lignicola DSM 105466, a ubiquitous saprotrophic fungus.</title>
        <authorList>
            <person name="Buettner E."/>
            <person name="Gebauer A.M."/>
            <person name="Hofrichter M."/>
            <person name="Liers C."/>
            <person name="Kellner H."/>
        </authorList>
    </citation>
    <scope>NUCLEOTIDE SEQUENCE [LARGE SCALE GENOMIC DNA]</scope>
    <source>
        <strain evidence="8 9">DSM 105466</strain>
    </source>
</reference>
<dbReference type="Pfam" id="PF00076">
    <property type="entry name" value="RRM_1"/>
    <property type="match status" value="1"/>
</dbReference>
<comment type="subcellular location">
    <subcellularLocation>
        <location evidence="1">Nucleus</location>
    </subcellularLocation>
</comment>
<protein>
    <recommendedName>
        <fullName evidence="10">HTH La-type RNA-binding domain-containing protein</fullName>
    </recommendedName>
</protein>
<dbReference type="OrthoDB" id="439993at2759"/>
<dbReference type="GO" id="GO:0006396">
    <property type="term" value="P:RNA processing"/>
    <property type="evidence" value="ECO:0007669"/>
    <property type="project" value="InterPro"/>
</dbReference>
<dbReference type="OMA" id="PKPQWKG"/>
<evidence type="ECO:0000313" key="9">
    <source>
        <dbReference type="Proteomes" id="UP000258309"/>
    </source>
</evidence>
<comment type="caution">
    <text evidence="8">The sequence shown here is derived from an EMBL/GenBank/DDBJ whole genome shotgun (WGS) entry which is preliminary data.</text>
</comment>
<feature type="compositionally biased region" description="Low complexity" evidence="5">
    <location>
        <begin position="1"/>
        <end position="15"/>
    </location>
</feature>
<evidence type="ECO:0000313" key="8">
    <source>
        <dbReference type="EMBL" id="RFU24627.1"/>
    </source>
</evidence>
<dbReference type="SUPFAM" id="SSF54928">
    <property type="entry name" value="RNA-binding domain, RBD"/>
    <property type="match status" value="1"/>
</dbReference>
<dbReference type="PROSITE" id="PS50102">
    <property type="entry name" value="RRM"/>
    <property type="match status" value="1"/>
</dbReference>
<sequence length="409" mass="46203">MSQAEAEAVAPEAAATTLPEQQTEGNGVEAEKTQAADQNANANTEGGVEKAKDEGESKSHEPKVRKDENGILKTSARSYENPRKNSKYDPSVLPETDDPKKIRAQVEFYFGDANLPGDKFMWETTGGSENKPVKIETICSFGRMKRFRPISAVVTALKESQFLEVTGSEGEEEVKRRVPYDENAPSRSKAESRSVYVKGFGDEEPSSQFDIEAFFAPYGPTNAVRLRRTNEKLFKGSVFVEFQDDETAQKFLALDPKPKWKGKYDLIVMSKKEYQEKKEQEIREGKTEPSETWTRGRGRGRGPRANRGGDRGDRDPDDWKRRREEDIKSGFKDRRGGNRNQRGGRGGRRDDRGPRNNDRNREREEKKRDEPAATTKTENEKKRAREDDGGVEENPAKKVNLKTEVAAES</sequence>
<feature type="domain" description="RRM" evidence="6">
    <location>
        <begin position="193"/>
        <end position="287"/>
    </location>
</feature>
<proteinExistence type="predicted"/>
<feature type="compositionally biased region" description="Basic and acidic residues" evidence="5">
    <location>
        <begin position="273"/>
        <end position="289"/>
    </location>
</feature>
<accession>A0A3E2GUC2</accession>
<evidence type="ECO:0000259" key="6">
    <source>
        <dbReference type="PROSITE" id="PS50102"/>
    </source>
</evidence>
<dbReference type="SMART" id="SM00360">
    <property type="entry name" value="RRM"/>
    <property type="match status" value="1"/>
</dbReference>
<dbReference type="InterPro" id="IPR035979">
    <property type="entry name" value="RBD_domain_sf"/>
</dbReference>
<dbReference type="Pfam" id="PF05383">
    <property type="entry name" value="La"/>
    <property type="match status" value="1"/>
</dbReference>
<feature type="non-terminal residue" evidence="8">
    <location>
        <position position="1"/>
    </location>
</feature>
<keyword evidence="9" id="KW-1185">Reference proteome</keyword>
<dbReference type="Proteomes" id="UP000258309">
    <property type="component" value="Unassembled WGS sequence"/>
</dbReference>
<dbReference type="PROSITE" id="PS50961">
    <property type="entry name" value="HTH_LA"/>
    <property type="match status" value="1"/>
</dbReference>
<dbReference type="PANTHER" id="PTHR22792:SF140">
    <property type="entry name" value="ACHILLES, ISOFORM A"/>
    <property type="match status" value="1"/>
</dbReference>
<dbReference type="InterPro" id="IPR000504">
    <property type="entry name" value="RRM_dom"/>
</dbReference>
<keyword evidence="2 4" id="KW-0694">RNA-binding</keyword>
<name>A0A3E2GUC2_SCYLI</name>
<evidence type="ECO:0000256" key="3">
    <source>
        <dbReference type="ARBA" id="ARBA00023242"/>
    </source>
</evidence>
<feature type="non-terminal residue" evidence="8">
    <location>
        <position position="409"/>
    </location>
</feature>
<dbReference type="InterPro" id="IPR002344">
    <property type="entry name" value="Lupus_La"/>
</dbReference>
<keyword evidence="3" id="KW-0539">Nucleus</keyword>
<feature type="region of interest" description="Disordered" evidence="5">
    <location>
        <begin position="273"/>
        <end position="409"/>
    </location>
</feature>
<dbReference type="Gene3D" id="1.10.10.10">
    <property type="entry name" value="Winged helix-like DNA-binding domain superfamily/Winged helix DNA-binding domain"/>
    <property type="match status" value="1"/>
</dbReference>
<evidence type="ECO:0000256" key="4">
    <source>
        <dbReference type="PROSITE-ProRule" id="PRU00332"/>
    </source>
</evidence>
<evidence type="ECO:0000259" key="7">
    <source>
        <dbReference type="PROSITE" id="PS50961"/>
    </source>
</evidence>
<feature type="compositionally biased region" description="Basic and acidic residues" evidence="5">
    <location>
        <begin position="47"/>
        <end position="70"/>
    </location>
</feature>
<evidence type="ECO:0008006" key="10">
    <source>
        <dbReference type="Google" id="ProtNLM"/>
    </source>
</evidence>
<dbReference type="InterPro" id="IPR012677">
    <property type="entry name" value="Nucleotide-bd_a/b_plait_sf"/>
</dbReference>
<dbReference type="Gene3D" id="3.30.70.330">
    <property type="match status" value="1"/>
</dbReference>
<feature type="compositionally biased region" description="Basic and acidic residues" evidence="5">
    <location>
        <begin position="307"/>
        <end position="336"/>
    </location>
</feature>
<dbReference type="PRINTS" id="PR00302">
    <property type="entry name" value="LUPUSLA"/>
</dbReference>
<dbReference type="EMBL" id="NCSJ02000423">
    <property type="protein sequence ID" value="RFU24627.1"/>
    <property type="molecule type" value="Genomic_DNA"/>
</dbReference>
<feature type="compositionally biased region" description="Basic and acidic residues" evidence="5">
    <location>
        <begin position="347"/>
        <end position="388"/>
    </location>
</feature>
<dbReference type="STRING" id="5539.A0A3E2GUC2"/>
<dbReference type="AlphaFoldDB" id="A0A3E2GUC2"/>
<evidence type="ECO:0000256" key="2">
    <source>
        <dbReference type="ARBA" id="ARBA00022884"/>
    </source>
</evidence>
<dbReference type="GO" id="GO:0005634">
    <property type="term" value="C:nucleus"/>
    <property type="evidence" value="ECO:0007669"/>
    <property type="project" value="UniProtKB-SubCell"/>
</dbReference>
<dbReference type="InterPro" id="IPR036390">
    <property type="entry name" value="WH_DNA-bd_sf"/>
</dbReference>
<dbReference type="GO" id="GO:0003729">
    <property type="term" value="F:mRNA binding"/>
    <property type="evidence" value="ECO:0007669"/>
    <property type="project" value="TreeGrafter"/>
</dbReference>
<gene>
    <name evidence="8" type="ORF">B7463_g11720</name>
</gene>
<dbReference type="SUPFAM" id="SSF46785">
    <property type="entry name" value="Winged helix' DNA-binding domain"/>
    <property type="match status" value="1"/>
</dbReference>
<dbReference type="InterPro" id="IPR045180">
    <property type="entry name" value="La_dom_prot"/>
</dbReference>
<dbReference type="InterPro" id="IPR006630">
    <property type="entry name" value="La_HTH"/>
</dbReference>
<dbReference type="InterPro" id="IPR036388">
    <property type="entry name" value="WH-like_DNA-bd_sf"/>
</dbReference>
<dbReference type="SMART" id="SM00715">
    <property type="entry name" value="LA"/>
    <property type="match status" value="1"/>
</dbReference>
<organism evidence="8 9">
    <name type="scientific">Scytalidium lignicola</name>
    <name type="common">Hyphomycete</name>
    <dbReference type="NCBI Taxonomy" id="5539"/>
    <lineage>
        <taxon>Eukaryota</taxon>
        <taxon>Fungi</taxon>
        <taxon>Dikarya</taxon>
        <taxon>Ascomycota</taxon>
        <taxon>Pezizomycotina</taxon>
        <taxon>Leotiomycetes</taxon>
        <taxon>Leotiomycetes incertae sedis</taxon>
        <taxon>Scytalidium</taxon>
    </lineage>
</organism>
<evidence type="ECO:0000256" key="1">
    <source>
        <dbReference type="ARBA" id="ARBA00004123"/>
    </source>
</evidence>
<feature type="region of interest" description="Disordered" evidence="5">
    <location>
        <begin position="1"/>
        <end position="99"/>
    </location>
</feature>
<dbReference type="CDD" id="cd12291">
    <property type="entry name" value="RRM1_La"/>
    <property type="match status" value="1"/>
</dbReference>
<dbReference type="PANTHER" id="PTHR22792">
    <property type="entry name" value="LUPUS LA PROTEIN-RELATED"/>
    <property type="match status" value="1"/>
</dbReference>